<gene>
    <name evidence="4" type="ORF">Z042_21480</name>
</gene>
<dbReference type="RefSeq" id="WP_024911846.1">
    <property type="nucleotide sequence ID" value="NZ_CP007044.2"/>
</dbReference>
<dbReference type="KEGG" id="sfo:Z042_21480"/>
<evidence type="ECO:0000313" key="4">
    <source>
        <dbReference type="EMBL" id="AHG21893.1"/>
    </source>
</evidence>
<dbReference type="Pfam" id="PF16332">
    <property type="entry name" value="DUF4962"/>
    <property type="match status" value="1"/>
</dbReference>
<protein>
    <submittedName>
        <fullName evidence="4">Uncharacterized protein</fullName>
    </submittedName>
</protein>
<comment type="subcellular location">
    <subcellularLocation>
        <location evidence="1">Cell envelope</location>
    </subcellularLocation>
</comment>
<feature type="domain" description="Heparinase II/III-like C-terminal" evidence="2">
    <location>
        <begin position="480"/>
        <end position="660"/>
    </location>
</feature>
<dbReference type="PANTHER" id="PTHR38045:SF1">
    <property type="entry name" value="HEPARINASE II_III-LIKE PROTEIN"/>
    <property type="match status" value="1"/>
</dbReference>
<sequence length="761" mass="87537">MQTLIQPVATPITIAYAPDNQTVSENPPSFSWLPPSADKHCYLLRIECLSSGAQLLFCAIQNSFYRPDQTLNAGEYRWSYALWDNALQRQISEWSESRRFSLPEHLPQVPALTHHHRYRDCDLSHPRLWLNRTEISAFAQQLLQNPDYCQWQAFYDQSVAPWIDRPLIAEPLRYPGDIRVAALWRKMYLDCQEAMYAIRHLAIAGTILNDRGLLNRAKQWLLHVASWEPDGATSRDYNDEAAFRVAAALAWGYDWLYQQLQAAERQQIRRVLMIRLRQVAAKAIDGDGIHYSPYESHSVRAIASVMVPGSIVLLGEEPQAQEWLDYAINYYDALYPAWGGDDGGWAEGTHYWMTGMAYFIEAANLLLKFTGHNLYQRPFFQRTGHFPLYTKAPDTRRASFGDDSTLGDLPCLKLGYNLRQFAGVTGNPYYQWYFEQLRKQDNGSAMEFYNYGWWDFNSDSLQYLHDFPQVSAKTPDDLPLLHQFPAIGWVAIQQNMADPQQHIQWISKCSPFGALSHSHADQAAFLLYAYGEDLAIQSGYYAHFGSAMHLDWRRQTRSKNALLINGHGQYADRNKRDNLAYAGRLLSARQDNQSVIIEMDATAAYHHAVPELIRYQRDVHFIQQRYFIVVDHLLLREEADFQWLLHTLDACQLSNQRFCYQGQRAMLQGEFVYCSSGPLELKNHCGFAGIDVQEIAGLAPHWQLHAQSRRSKHHQLVTLLIPSARSNPLSVTYQQQGQNLIFVVEGQPYNLLLPDLYTLPA</sequence>
<evidence type="ECO:0000256" key="1">
    <source>
        <dbReference type="ARBA" id="ARBA00004196"/>
    </source>
</evidence>
<dbReference type="Pfam" id="PF07940">
    <property type="entry name" value="Hepar_II_III_C"/>
    <property type="match status" value="1"/>
</dbReference>
<dbReference type="EMBL" id="CP007044">
    <property type="protein sequence ID" value="AHG21893.1"/>
    <property type="molecule type" value="Genomic_DNA"/>
</dbReference>
<dbReference type="PATRIC" id="fig|1441930.4.peg.4243"/>
<dbReference type="InterPro" id="IPR008929">
    <property type="entry name" value="Chondroitin_lyas"/>
</dbReference>
<dbReference type="Gene3D" id="2.70.98.70">
    <property type="match status" value="1"/>
</dbReference>
<keyword evidence="5" id="KW-1185">Reference proteome</keyword>
<evidence type="ECO:0000259" key="3">
    <source>
        <dbReference type="Pfam" id="PF16332"/>
    </source>
</evidence>
<dbReference type="InterPro" id="IPR032518">
    <property type="entry name" value="HepII_N"/>
</dbReference>
<dbReference type="PANTHER" id="PTHR38045">
    <property type="entry name" value="CHROMOSOME 1, WHOLE GENOME SHOTGUN SEQUENCE"/>
    <property type="match status" value="1"/>
</dbReference>
<reference evidence="4 5" key="2">
    <citation type="submission" date="2015-03" db="EMBL/GenBank/DDBJ databases">
        <authorList>
            <person name="Chan K.-G."/>
        </authorList>
    </citation>
    <scope>NUCLEOTIDE SEQUENCE [LARGE SCALE GENOMIC DNA]</scope>
    <source>
        <strain evidence="4 5">RB-25</strain>
    </source>
</reference>
<dbReference type="STRING" id="1441930.Z042_21480"/>
<dbReference type="HOGENOM" id="CLU_021093_0_0_6"/>
<dbReference type="Proteomes" id="UP000019030">
    <property type="component" value="Chromosome"/>
</dbReference>
<dbReference type="GO" id="GO:0030313">
    <property type="term" value="C:cell envelope"/>
    <property type="evidence" value="ECO:0007669"/>
    <property type="project" value="UniProtKB-SubCell"/>
</dbReference>
<dbReference type="Gene3D" id="2.60.40.10">
    <property type="entry name" value="Immunoglobulins"/>
    <property type="match status" value="1"/>
</dbReference>
<dbReference type="GO" id="GO:0016829">
    <property type="term" value="F:lyase activity"/>
    <property type="evidence" value="ECO:0007669"/>
    <property type="project" value="InterPro"/>
</dbReference>
<proteinExistence type="predicted"/>
<evidence type="ECO:0000313" key="5">
    <source>
        <dbReference type="Proteomes" id="UP000019030"/>
    </source>
</evidence>
<organism evidence="4 5">
    <name type="scientific">Chania multitudinisentens RB-25</name>
    <dbReference type="NCBI Taxonomy" id="1441930"/>
    <lineage>
        <taxon>Bacteria</taxon>
        <taxon>Pseudomonadati</taxon>
        <taxon>Pseudomonadota</taxon>
        <taxon>Gammaproteobacteria</taxon>
        <taxon>Enterobacterales</taxon>
        <taxon>Yersiniaceae</taxon>
        <taxon>Chania</taxon>
    </lineage>
</organism>
<name>W0LDJ1_9GAMM</name>
<dbReference type="SUPFAM" id="SSF48230">
    <property type="entry name" value="Chondroitin AC/alginate lyase"/>
    <property type="match status" value="1"/>
</dbReference>
<reference evidence="4 5" key="1">
    <citation type="submission" date="2014-01" db="EMBL/GenBank/DDBJ databases">
        <title>Isolation of Serratia multitudinisentens RB-25 from Ex-Landfill site.</title>
        <authorList>
            <person name="Robson E.H.J."/>
        </authorList>
    </citation>
    <scope>NUCLEOTIDE SEQUENCE [LARGE SCALE GENOMIC DNA]</scope>
    <source>
        <strain evidence="4 5">RB-25</strain>
    </source>
</reference>
<dbReference type="OrthoDB" id="9772435at2"/>
<dbReference type="Gene3D" id="1.50.10.100">
    <property type="entry name" value="Chondroitin AC/alginate lyase"/>
    <property type="match status" value="1"/>
</dbReference>
<dbReference type="InterPro" id="IPR012480">
    <property type="entry name" value="Hepar_II_III_C"/>
</dbReference>
<evidence type="ECO:0000259" key="2">
    <source>
        <dbReference type="Pfam" id="PF07940"/>
    </source>
</evidence>
<accession>W0LDJ1</accession>
<dbReference type="AlphaFoldDB" id="W0LDJ1"/>
<dbReference type="eggNOG" id="COG5652">
    <property type="taxonomic scope" value="Bacteria"/>
</dbReference>
<dbReference type="InterPro" id="IPR013783">
    <property type="entry name" value="Ig-like_fold"/>
</dbReference>
<feature type="domain" description="Heparinase II N-terminal" evidence="3">
    <location>
        <begin position="63"/>
        <end position="442"/>
    </location>
</feature>